<evidence type="ECO:0000259" key="2">
    <source>
        <dbReference type="Pfam" id="PF01266"/>
    </source>
</evidence>
<evidence type="ECO:0000313" key="3">
    <source>
        <dbReference type="EMBL" id="MFC0686736.1"/>
    </source>
</evidence>
<accession>A0ABV6SBV0</accession>
<dbReference type="Gene3D" id="3.30.9.10">
    <property type="entry name" value="D-Amino Acid Oxidase, subunit A, domain 2"/>
    <property type="match status" value="1"/>
</dbReference>
<dbReference type="RefSeq" id="WP_267218539.1">
    <property type="nucleotide sequence ID" value="NZ_JAPCWC010000001.1"/>
</dbReference>
<reference evidence="3 4" key="1">
    <citation type="submission" date="2024-09" db="EMBL/GenBank/DDBJ databases">
        <authorList>
            <person name="Sun Q."/>
            <person name="Mori K."/>
        </authorList>
    </citation>
    <scope>NUCLEOTIDE SEQUENCE [LARGE SCALE GENOMIC DNA]</scope>
    <source>
        <strain evidence="3 4">CICC 11035S</strain>
    </source>
</reference>
<evidence type="ECO:0000313" key="4">
    <source>
        <dbReference type="Proteomes" id="UP001589858"/>
    </source>
</evidence>
<keyword evidence="1 3" id="KW-0560">Oxidoreductase</keyword>
<dbReference type="InterPro" id="IPR036188">
    <property type="entry name" value="FAD/NAD-bd_sf"/>
</dbReference>
<name>A0ABV6SBV0_9SPHN</name>
<evidence type="ECO:0000256" key="1">
    <source>
        <dbReference type="ARBA" id="ARBA00023002"/>
    </source>
</evidence>
<dbReference type="GO" id="GO:0016491">
    <property type="term" value="F:oxidoreductase activity"/>
    <property type="evidence" value="ECO:0007669"/>
    <property type="project" value="UniProtKB-KW"/>
</dbReference>
<dbReference type="EC" id="1.-.-.-" evidence="3"/>
<dbReference type="Gene3D" id="3.50.50.60">
    <property type="entry name" value="FAD/NAD(P)-binding domain"/>
    <property type="match status" value="1"/>
</dbReference>
<dbReference type="PANTHER" id="PTHR13847">
    <property type="entry name" value="SARCOSINE DEHYDROGENASE-RELATED"/>
    <property type="match status" value="1"/>
</dbReference>
<dbReference type="SUPFAM" id="SSF51905">
    <property type="entry name" value="FAD/NAD(P)-binding domain"/>
    <property type="match status" value="1"/>
</dbReference>
<organism evidence="3 4">
    <name type="scientific">Novosphingobium clariflavum</name>
    <dbReference type="NCBI Taxonomy" id="2029884"/>
    <lineage>
        <taxon>Bacteria</taxon>
        <taxon>Pseudomonadati</taxon>
        <taxon>Pseudomonadota</taxon>
        <taxon>Alphaproteobacteria</taxon>
        <taxon>Sphingomonadales</taxon>
        <taxon>Sphingomonadaceae</taxon>
        <taxon>Novosphingobium</taxon>
    </lineage>
</organism>
<comment type="caution">
    <text evidence="3">The sequence shown here is derived from an EMBL/GenBank/DDBJ whole genome shotgun (WGS) entry which is preliminary data.</text>
</comment>
<sequence length="425" mass="45453">MQLKPYWTDTRKPFSSAREGRVPERASVVVVGGGFTGLSAARTLAMRGIDTVLLEAGEVAAAASGRNGGHCNNGTASDLGGLAAKVGLAEAKRLYGLYDSAVDFVEETVREEAIDCDFVRNGKIKLAAKASHVDGLKRSGEFLAREVEPDLVFLDKAALQDEVKSEAFHAGIVMPRGAQMHMGRYGVGLAEAAARRGAAIFEHAPVTGIERLPGGRHRVTTPKGNVVADAVFLATGPSLQGPFRWIRRRTIPMGSFIVATAPLTDEQVAATMTGRRNCVTTKNIGNYFRLTADNRLIFGGRARFALSDPASDAKSGAILRQTLDDVFPALAEVPIDYTWGGVLDMTPDRLPRAGEHQGLHYAVGLSGHGAQFAGFIGERMARVIAGEADANPLAGKAFDAIPGHLGPPWFLPFVGAWYRFLDWKS</sequence>
<dbReference type="PANTHER" id="PTHR13847:SF281">
    <property type="entry name" value="FAD DEPENDENT OXIDOREDUCTASE DOMAIN-CONTAINING PROTEIN"/>
    <property type="match status" value="1"/>
</dbReference>
<gene>
    <name evidence="3" type="ORF">ACFFF8_19305</name>
</gene>
<protein>
    <submittedName>
        <fullName evidence="3">NAD(P)/FAD-dependent oxidoreductase</fullName>
        <ecNumber evidence="3">1.-.-.-</ecNumber>
    </submittedName>
</protein>
<dbReference type="Proteomes" id="UP001589858">
    <property type="component" value="Unassembled WGS sequence"/>
</dbReference>
<dbReference type="Pfam" id="PF01266">
    <property type="entry name" value="DAO"/>
    <property type="match status" value="1"/>
</dbReference>
<proteinExistence type="predicted"/>
<keyword evidence="4" id="KW-1185">Reference proteome</keyword>
<feature type="domain" description="FAD dependent oxidoreductase" evidence="2">
    <location>
        <begin position="28"/>
        <end position="382"/>
    </location>
</feature>
<dbReference type="InterPro" id="IPR006076">
    <property type="entry name" value="FAD-dep_OxRdtase"/>
</dbReference>
<dbReference type="EMBL" id="JBHLTM010000075">
    <property type="protein sequence ID" value="MFC0686736.1"/>
    <property type="molecule type" value="Genomic_DNA"/>
</dbReference>